<name>A0A8H2M490_9FIRM</name>
<dbReference type="AlphaFoldDB" id="A0A8H2M490"/>
<evidence type="ECO:0000313" key="2">
    <source>
        <dbReference type="EMBL" id="VFB16292.1"/>
    </source>
</evidence>
<sequence>MANHENCHHDHDHDHNHECCGGHNHHEEEYPVIHLDLEDGESLDCIVYATFDFNGKSYIALVPEDDMEEEEGLLLYEYEELDDDEIDLKLIDEEDFDSVADEFERQFPIEEE</sequence>
<dbReference type="Proteomes" id="UP000377798">
    <property type="component" value="Unassembled WGS sequence"/>
</dbReference>
<feature type="region of interest" description="Disordered" evidence="1">
    <location>
        <begin position="1"/>
        <end position="23"/>
    </location>
</feature>
<keyword evidence="3" id="KW-1185">Reference proteome</keyword>
<reference evidence="2 3" key="1">
    <citation type="submission" date="2019-02" db="EMBL/GenBank/DDBJ databases">
        <authorList>
            <consortium name="Pathogen Informatics"/>
        </authorList>
    </citation>
    <scope>NUCLEOTIDE SEQUENCE [LARGE SCALE GENOMIC DNA]</scope>
    <source>
        <strain evidence="2 3">3012STDY7089603</strain>
    </source>
</reference>
<proteinExistence type="predicted"/>
<dbReference type="EMBL" id="CAACYI010000001">
    <property type="protein sequence ID" value="VFB16292.1"/>
    <property type="molecule type" value="Genomic_DNA"/>
</dbReference>
<dbReference type="Pfam" id="PF06949">
    <property type="entry name" value="DUF1292"/>
    <property type="match status" value="1"/>
</dbReference>
<evidence type="ECO:0000313" key="3">
    <source>
        <dbReference type="Proteomes" id="UP000377798"/>
    </source>
</evidence>
<organism evidence="2 3">
    <name type="scientific">Urinicoccus massiliensis</name>
    <dbReference type="NCBI Taxonomy" id="1723382"/>
    <lineage>
        <taxon>Bacteria</taxon>
        <taxon>Bacillati</taxon>
        <taxon>Bacillota</taxon>
        <taxon>Tissierellia</taxon>
        <taxon>Tissierellales</taxon>
        <taxon>Peptoniphilaceae</taxon>
        <taxon>Urinicoccus</taxon>
    </lineage>
</organism>
<comment type="caution">
    <text evidence="2">The sequence shown here is derived from an EMBL/GenBank/DDBJ whole genome shotgun (WGS) entry which is preliminary data.</text>
</comment>
<gene>
    <name evidence="2" type="ORF">NCTC13150_00813</name>
</gene>
<evidence type="ECO:0000256" key="1">
    <source>
        <dbReference type="SAM" id="MobiDB-lite"/>
    </source>
</evidence>
<accession>A0A8H2M490</accession>
<dbReference type="RefSeq" id="WP_034439744.1">
    <property type="nucleotide sequence ID" value="NZ_CAACYI010000001.1"/>
</dbReference>
<dbReference type="InterPro" id="IPR009711">
    <property type="entry name" value="UPF0473"/>
</dbReference>
<protein>
    <submittedName>
        <fullName evidence="2">Protein of uncharacterized function (DUF1292)</fullName>
    </submittedName>
</protein>